<comment type="caution">
    <text evidence="1">The sequence shown here is derived from an EMBL/GenBank/DDBJ whole genome shotgun (WGS) entry which is preliminary data.</text>
</comment>
<dbReference type="Proteomes" id="UP000736787">
    <property type="component" value="Unassembled WGS sequence"/>
</dbReference>
<proteinExistence type="predicted"/>
<accession>A0A8T1KVE1</accession>
<name>A0A8T1KVE1_9STRA</name>
<evidence type="ECO:0000313" key="2">
    <source>
        <dbReference type="Proteomes" id="UP000736787"/>
    </source>
</evidence>
<evidence type="ECO:0000313" key="1">
    <source>
        <dbReference type="EMBL" id="KAG2888026.1"/>
    </source>
</evidence>
<dbReference type="EMBL" id="RCMK01001823">
    <property type="protein sequence ID" value="KAG2888026.1"/>
    <property type="molecule type" value="Genomic_DNA"/>
</dbReference>
<organism evidence="1 2">
    <name type="scientific">Phytophthora cactorum</name>
    <dbReference type="NCBI Taxonomy" id="29920"/>
    <lineage>
        <taxon>Eukaryota</taxon>
        <taxon>Sar</taxon>
        <taxon>Stramenopiles</taxon>
        <taxon>Oomycota</taxon>
        <taxon>Peronosporomycetes</taxon>
        <taxon>Peronosporales</taxon>
        <taxon>Peronosporaceae</taxon>
        <taxon>Phytophthora</taxon>
    </lineage>
</organism>
<reference evidence="1" key="1">
    <citation type="submission" date="2018-10" db="EMBL/GenBank/DDBJ databases">
        <title>Effector identification in a new, highly contiguous assembly of the strawberry crown rot pathogen Phytophthora cactorum.</title>
        <authorList>
            <person name="Armitage A.D."/>
            <person name="Nellist C.F."/>
            <person name="Bates H."/>
            <person name="Vickerstaff R.J."/>
            <person name="Harrison R.J."/>
        </authorList>
    </citation>
    <scope>NUCLEOTIDE SEQUENCE</scope>
    <source>
        <strain evidence="1">4040</strain>
    </source>
</reference>
<gene>
    <name evidence="1" type="ORF">PC117_g25026</name>
</gene>
<sequence length="34" mass="3943">MTMKFKLEQVLPVYSMELSSFQDELSAFHMSSSI</sequence>
<dbReference type="AlphaFoldDB" id="A0A8T1KVE1"/>
<protein>
    <submittedName>
        <fullName evidence="1">Uncharacterized protein</fullName>
    </submittedName>
</protein>